<name>A0A0H1R6I6_9HYPH</name>
<dbReference type="PATRIC" id="fig|1225564.3.peg.6795"/>
<dbReference type="PANTHER" id="PTHR11614">
    <property type="entry name" value="PHOSPHOLIPASE-RELATED"/>
    <property type="match status" value="1"/>
</dbReference>
<organism evidence="3 4">
    <name type="scientific">Microvirga vignae</name>
    <dbReference type="NCBI Taxonomy" id="1225564"/>
    <lineage>
        <taxon>Bacteria</taxon>
        <taxon>Pseudomonadati</taxon>
        <taxon>Pseudomonadota</taxon>
        <taxon>Alphaproteobacteria</taxon>
        <taxon>Hyphomicrobiales</taxon>
        <taxon>Methylobacteriaceae</taxon>
        <taxon>Microvirga</taxon>
    </lineage>
</organism>
<dbReference type="InterPro" id="IPR022742">
    <property type="entry name" value="Hydrolase_4"/>
</dbReference>
<accession>A0A0H1R6I6</accession>
<feature type="domain" description="Serine aminopeptidase S33" evidence="2">
    <location>
        <begin position="43"/>
        <end position="299"/>
    </location>
</feature>
<dbReference type="InterPro" id="IPR029058">
    <property type="entry name" value="AB_hydrolase_fold"/>
</dbReference>
<sequence length="402" mass="43470">MRPAVEFFPTPDNPVPGAPVLTSITTADGVSLRVAYWMAETDQPKGTVCVLHGRAEFIEKYFETVSDLLKRGFAVVTFDWRGQGLSGRQVKNPRKGHVRRFADYRLDLEAVRDQILIPHMPQPHFALAHSMGGAIALNEAHEGWLPFRRLVTTTPMIALSIIKNTRSVAFLAAVLRCLGLGKMFVPGGGETSISTMPFKGNRLTSDPARYSRNADAATAIGPGAIGAPTVAWLDSAFRFMRCFTAPNYALKIRLPTLIIAAGEDPVCATPATERFAARLKAGHAIVIPGARHEILMERDEIREQFWAAFDAFIPGTPDPVFEQQAGLVALAHRADPRGRASEKWPRFAAPSDAPLEKESIGSIPKVESTFGADARGLSAEQLDGGGVDPAVARRDDAPAIGG</sequence>
<gene>
    <name evidence="3" type="ORF">AA309_26065</name>
</gene>
<dbReference type="GO" id="GO:0016787">
    <property type="term" value="F:hydrolase activity"/>
    <property type="evidence" value="ECO:0007669"/>
    <property type="project" value="UniProtKB-KW"/>
</dbReference>
<proteinExistence type="predicted"/>
<protein>
    <submittedName>
        <fullName evidence="3">Alpha/beta hydrolase</fullName>
    </submittedName>
</protein>
<dbReference type="Pfam" id="PF12146">
    <property type="entry name" value="Hydrolase_4"/>
    <property type="match status" value="1"/>
</dbReference>
<keyword evidence="3" id="KW-0378">Hydrolase</keyword>
<dbReference type="AlphaFoldDB" id="A0A0H1R6I6"/>
<reference evidence="3 4" key="1">
    <citation type="submission" date="2015-05" db="EMBL/GenBank/DDBJ databases">
        <title>Draft genome sequence of Microvirga vignae strain BR3299, a novel nitrogen fixing bacteria isolated from Brazil semi-aired region.</title>
        <authorList>
            <person name="Zilli J.E."/>
            <person name="Passos S.R."/>
            <person name="Leite J."/>
            <person name="Baldani J.I."/>
            <person name="Xavier G.R."/>
            <person name="Rumjaneck N.G."/>
            <person name="Simoes-Araujo J.L."/>
        </authorList>
    </citation>
    <scope>NUCLEOTIDE SEQUENCE [LARGE SCALE GENOMIC DNA]</scope>
    <source>
        <strain evidence="3 4">BR3299</strain>
    </source>
</reference>
<dbReference type="Gene3D" id="3.40.50.1820">
    <property type="entry name" value="alpha/beta hydrolase"/>
    <property type="match status" value="1"/>
</dbReference>
<feature type="region of interest" description="Disordered" evidence="1">
    <location>
        <begin position="374"/>
        <end position="402"/>
    </location>
</feature>
<evidence type="ECO:0000313" key="4">
    <source>
        <dbReference type="Proteomes" id="UP000035489"/>
    </source>
</evidence>
<dbReference type="SUPFAM" id="SSF53474">
    <property type="entry name" value="alpha/beta-Hydrolases"/>
    <property type="match status" value="1"/>
</dbReference>
<feature type="compositionally biased region" description="Basic and acidic residues" evidence="1">
    <location>
        <begin position="391"/>
        <end position="402"/>
    </location>
</feature>
<dbReference type="InterPro" id="IPR051044">
    <property type="entry name" value="MAG_DAG_Lipase"/>
</dbReference>
<dbReference type="Proteomes" id="UP000035489">
    <property type="component" value="Unassembled WGS sequence"/>
</dbReference>
<evidence type="ECO:0000313" key="3">
    <source>
        <dbReference type="EMBL" id="KLK90416.1"/>
    </source>
</evidence>
<dbReference type="EMBL" id="LCYG01000086">
    <property type="protein sequence ID" value="KLK90416.1"/>
    <property type="molecule type" value="Genomic_DNA"/>
</dbReference>
<comment type="caution">
    <text evidence="3">The sequence shown here is derived from an EMBL/GenBank/DDBJ whole genome shotgun (WGS) entry which is preliminary data.</text>
</comment>
<dbReference type="STRING" id="1225564.AA309_26065"/>
<evidence type="ECO:0000259" key="2">
    <source>
        <dbReference type="Pfam" id="PF12146"/>
    </source>
</evidence>
<keyword evidence="4" id="KW-1185">Reference proteome</keyword>
<evidence type="ECO:0000256" key="1">
    <source>
        <dbReference type="SAM" id="MobiDB-lite"/>
    </source>
</evidence>